<organism evidence="2 3">
    <name type="scientific">Agrobacterium tumefaciens</name>
    <dbReference type="NCBI Taxonomy" id="358"/>
    <lineage>
        <taxon>Bacteria</taxon>
        <taxon>Pseudomonadati</taxon>
        <taxon>Pseudomonadota</taxon>
        <taxon>Alphaproteobacteria</taxon>
        <taxon>Hyphomicrobiales</taxon>
        <taxon>Rhizobiaceae</taxon>
        <taxon>Rhizobium/Agrobacterium group</taxon>
        <taxon>Agrobacterium</taxon>
        <taxon>Agrobacterium tumefaciens complex</taxon>
    </lineage>
</organism>
<feature type="transmembrane region" description="Helical" evidence="1">
    <location>
        <begin position="105"/>
        <end position="123"/>
    </location>
</feature>
<feature type="transmembrane region" description="Helical" evidence="1">
    <location>
        <begin position="135"/>
        <end position="154"/>
    </location>
</feature>
<reference evidence="2" key="1">
    <citation type="journal article" date="2020" name="Science">
        <title>Unexpected conservation and global transmission of agrobacterial virulence plasmids.</title>
        <authorList>
            <person name="Weisberg A.J."/>
            <person name="Davis E.W. 2nd"/>
            <person name="Tabima J."/>
            <person name="Belcher M.S."/>
            <person name="Miller M."/>
            <person name="Kuo C.H."/>
            <person name="Loper J.E."/>
            <person name="Grunwald N.J."/>
            <person name="Putnam M.L."/>
            <person name="Chang J.H."/>
        </authorList>
    </citation>
    <scope>NUCLEOTIDE SEQUENCE</scope>
    <source>
        <strain evidence="2">17-1853-1a</strain>
    </source>
</reference>
<evidence type="ECO:0000256" key="1">
    <source>
        <dbReference type="SAM" id="Phobius"/>
    </source>
</evidence>
<feature type="transmembrane region" description="Helical" evidence="1">
    <location>
        <begin position="53"/>
        <end position="72"/>
    </location>
</feature>
<proteinExistence type="predicted"/>
<keyword evidence="1" id="KW-0812">Transmembrane</keyword>
<gene>
    <name evidence="2" type="ORF">G6M46_13890</name>
</gene>
<evidence type="ECO:0000313" key="2">
    <source>
        <dbReference type="EMBL" id="NTC29245.1"/>
    </source>
</evidence>
<feature type="transmembrane region" description="Helical" evidence="1">
    <location>
        <begin position="78"/>
        <end position="98"/>
    </location>
</feature>
<keyword evidence="1" id="KW-1133">Transmembrane helix</keyword>
<feature type="transmembrane region" description="Helical" evidence="1">
    <location>
        <begin position="161"/>
        <end position="181"/>
    </location>
</feature>
<keyword evidence="1" id="KW-0472">Membrane</keyword>
<name>A0AA44J8S3_AGRTU</name>
<dbReference type="Proteomes" id="UP000702952">
    <property type="component" value="Unassembled WGS sequence"/>
</dbReference>
<evidence type="ECO:0000313" key="3">
    <source>
        <dbReference type="Proteomes" id="UP000702952"/>
    </source>
</evidence>
<sequence>MARSKFRPNNGHPPRRAPPPRASGFYWLLGLQSWNNRNRDNDRFNSGHDWRRLIALGTIVVDLTLLGFFSSSMGRMTWGYWPGMAAIFSGSLISIIIFRIGRPRIYWDWVGLGAMEICLGIILKTDPLLASPVDALLFYGVLAMSAVQLYLIGASMKPGKAWTWLGAGGIANIIVMTLGCLDHFTLETIAVETALLTTLMIIGMSLIGFGASLRPKRGNSSTT</sequence>
<accession>A0AA44J8S3</accession>
<dbReference type="AlphaFoldDB" id="A0AA44J8S3"/>
<feature type="transmembrane region" description="Helical" evidence="1">
    <location>
        <begin position="193"/>
        <end position="213"/>
    </location>
</feature>
<dbReference type="RefSeq" id="WP_141682271.1">
    <property type="nucleotide sequence ID" value="NZ_CP123840.1"/>
</dbReference>
<comment type="caution">
    <text evidence="2">The sequence shown here is derived from an EMBL/GenBank/DDBJ whole genome shotgun (WGS) entry which is preliminary data.</text>
</comment>
<protein>
    <submittedName>
        <fullName evidence="2">Uncharacterized protein</fullName>
    </submittedName>
</protein>
<dbReference type="EMBL" id="JAAMAY010000024">
    <property type="protein sequence ID" value="NTC29245.1"/>
    <property type="molecule type" value="Genomic_DNA"/>
</dbReference>